<feature type="domain" description="Siroheme decarboxylase NirL-like HTH" evidence="9">
    <location>
        <begin position="20"/>
        <end position="66"/>
    </location>
</feature>
<dbReference type="SUPFAM" id="SSF46785">
    <property type="entry name" value="Winged helix' DNA-binding domain"/>
    <property type="match status" value="1"/>
</dbReference>
<reference evidence="10" key="1">
    <citation type="submission" date="2022-07" db="EMBL/GenBank/DDBJ databases">
        <title>Alkalimarinus sp. nov., isolated from gut of a Alitta virens.</title>
        <authorList>
            <person name="Yang A.I."/>
            <person name="Shin N.-R."/>
        </authorList>
    </citation>
    <scope>NUCLEOTIDE SEQUENCE</scope>
    <source>
        <strain evidence="10">FA028</strain>
    </source>
</reference>
<dbReference type="PANTHER" id="PTHR43413:SF1">
    <property type="entry name" value="SIROHEME DECARBOXYLASE NIRL SUBUNIT"/>
    <property type="match status" value="1"/>
</dbReference>
<dbReference type="AlphaFoldDB" id="A0A9E8KK54"/>
<comment type="catalytic activity">
    <reaction evidence="7">
        <text>siroheme + 2 H(+) = 12,18-didecarboxysiroheme + 2 CO2</text>
        <dbReference type="Rhea" id="RHEA:19093"/>
        <dbReference type="ChEBI" id="CHEBI:15378"/>
        <dbReference type="ChEBI" id="CHEBI:16526"/>
        <dbReference type="ChEBI" id="CHEBI:60052"/>
        <dbReference type="ChEBI" id="CHEBI:140497"/>
        <dbReference type="EC" id="4.1.1.111"/>
    </reaction>
</comment>
<evidence type="ECO:0000256" key="3">
    <source>
        <dbReference type="ARBA" id="ARBA00023457"/>
    </source>
</evidence>
<evidence type="ECO:0000256" key="6">
    <source>
        <dbReference type="ARBA" id="ARBA00045291"/>
    </source>
</evidence>
<evidence type="ECO:0000313" key="10">
    <source>
        <dbReference type="EMBL" id="UZW75741.1"/>
    </source>
</evidence>
<accession>A0A9E8KK54</accession>
<keyword evidence="11" id="KW-1185">Reference proteome</keyword>
<dbReference type="GO" id="GO:0016829">
    <property type="term" value="F:lyase activity"/>
    <property type="evidence" value="ECO:0007669"/>
    <property type="project" value="UniProtKB-KW"/>
</dbReference>
<comment type="pathway">
    <text evidence="2">Porphyrin-containing compound metabolism.</text>
</comment>
<name>A0A9E8KK54_9ALTE</name>
<dbReference type="PANTHER" id="PTHR43413">
    <property type="entry name" value="TRANSCRIPTIONAL REGULATOR, ASNC FAMILY"/>
    <property type="match status" value="1"/>
</dbReference>
<evidence type="ECO:0000256" key="4">
    <source>
        <dbReference type="ARBA" id="ARBA00023465"/>
    </source>
</evidence>
<gene>
    <name evidence="10" type="ORF">NNL22_03895</name>
</gene>
<evidence type="ECO:0000313" key="11">
    <source>
        <dbReference type="Proteomes" id="UP001164472"/>
    </source>
</evidence>
<comment type="function">
    <text evidence="6">Involved in heme d1 biosynthesis. Catalyzes the decarboxylation of siroheme into didecarboxysiroheme.</text>
</comment>
<evidence type="ECO:0000259" key="8">
    <source>
        <dbReference type="Pfam" id="PF17805"/>
    </source>
</evidence>
<evidence type="ECO:0000256" key="2">
    <source>
        <dbReference type="ARBA" id="ARBA00023444"/>
    </source>
</evidence>
<dbReference type="Gene3D" id="3.30.70.3460">
    <property type="match status" value="1"/>
</dbReference>
<dbReference type="InterPro" id="IPR053953">
    <property type="entry name" value="NirdL-like_HTH"/>
</dbReference>
<sequence>MNDAHPESQSGNTFQPSELDRKIIVATQEGLPLTPRPYLQLAEQLNVTEDEVITRMQRMQDAGVIRRIAVVPDHYKLGYTLNGMTVWDVPDEMIQTLGRQLGALDFVSHCYHRPRHLPDWPHNLFAMVHGRTQEEVDDHIQTIITLLGEHNRGHDVLFSKRILKKTGLRIKK</sequence>
<dbReference type="KEGG" id="asem:NNL22_03895"/>
<evidence type="ECO:0000256" key="7">
    <source>
        <dbReference type="ARBA" id="ARBA00048470"/>
    </source>
</evidence>
<dbReference type="Pfam" id="PF22451">
    <property type="entry name" value="NirdL-like_HTH"/>
    <property type="match status" value="1"/>
</dbReference>
<dbReference type="InterPro" id="IPR050684">
    <property type="entry name" value="HTH-Siroheme_Decarb"/>
</dbReference>
<dbReference type="RefSeq" id="WP_251810436.1">
    <property type="nucleotide sequence ID" value="NZ_CP101527.1"/>
</dbReference>
<dbReference type="InterPro" id="IPR036390">
    <property type="entry name" value="WH_DNA-bd_sf"/>
</dbReference>
<dbReference type="InterPro" id="IPR040523">
    <property type="entry name" value="AsnC_trans_reg2"/>
</dbReference>
<organism evidence="10 11">
    <name type="scientific">Alkalimarinus sediminis</name>
    <dbReference type="NCBI Taxonomy" id="1632866"/>
    <lineage>
        <taxon>Bacteria</taxon>
        <taxon>Pseudomonadati</taxon>
        <taxon>Pseudomonadota</taxon>
        <taxon>Gammaproteobacteria</taxon>
        <taxon>Alteromonadales</taxon>
        <taxon>Alteromonadaceae</taxon>
        <taxon>Alkalimarinus</taxon>
    </lineage>
</organism>
<evidence type="ECO:0000259" key="9">
    <source>
        <dbReference type="Pfam" id="PF22451"/>
    </source>
</evidence>
<dbReference type="EMBL" id="CP101527">
    <property type="protein sequence ID" value="UZW75741.1"/>
    <property type="molecule type" value="Genomic_DNA"/>
</dbReference>
<comment type="subunit">
    <text evidence="4">Probably forms a complex composed of NirD, NirL, NirG and NirH. All proteins are required for the total conversion of siroheme to didecarboxysiroheme.</text>
</comment>
<keyword evidence="1" id="KW-0456">Lyase</keyword>
<comment type="similarity">
    <text evidence="3">Belongs to the Ahb/Nir family.</text>
</comment>
<proteinExistence type="inferred from homology"/>
<dbReference type="EC" id="4.1.1.111" evidence="5"/>
<feature type="domain" description="Siroheme decarboxylase AsnC-like ligand binding" evidence="8">
    <location>
        <begin position="76"/>
        <end position="164"/>
    </location>
</feature>
<dbReference type="Pfam" id="PF17805">
    <property type="entry name" value="AsnC_trans_reg2"/>
    <property type="match status" value="1"/>
</dbReference>
<protein>
    <recommendedName>
        <fullName evidence="5">siroheme decarboxylase</fullName>
        <ecNumber evidence="5">4.1.1.111</ecNumber>
    </recommendedName>
</protein>
<dbReference type="Proteomes" id="UP001164472">
    <property type="component" value="Chromosome"/>
</dbReference>
<evidence type="ECO:0000256" key="1">
    <source>
        <dbReference type="ARBA" id="ARBA00023239"/>
    </source>
</evidence>
<evidence type="ECO:0000256" key="5">
    <source>
        <dbReference type="ARBA" id="ARBA00023471"/>
    </source>
</evidence>